<organism evidence="4 5">
    <name type="scientific">Keratinibaculum paraultunense</name>
    <dbReference type="NCBI Taxonomy" id="1278232"/>
    <lineage>
        <taxon>Bacteria</taxon>
        <taxon>Bacillati</taxon>
        <taxon>Bacillota</taxon>
        <taxon>Tissierellia</taxon>
        <taxon>Tissierellales</taxon>
        <taxon>Tepidimicrobiaceae</taxon>
        <taxon>Keratinibaculum</taxon>
    </lineage>
</organism>
<keyword evidence="1 2" id="KW-0238">DNA-binding</keyword>
<dbReference type="InterPro" id="IPR001647">
    <property type="entry name" value="HTH_TetR"/>
</dbReference>
<evidence type="ECO:0000259" key="3">
    <source>
        <dbReference type="PROSITE" id="PS50977"/>
    </source>
</evidence>
<gene>
    <name evidence="4" type="ORF">EDD65_10666</name>
</gene>
<dbReference type="InterPro" id="IPR009057">
    <property type="entry name" value="Homeodomain-like_sf"/>
</dbReference>
<dbReference type="OrthoDB" id="9812484at2"/>
<dbReference type="AlphaFoldDB" id="A0A4R3KX49"/>
<dbReference type="Pfam" id="PF00440">
    <property type="entry name" value="TetR_N"/>
    <property type="match status" value="1"/>
</dbReference>
<dbReference type="PANTHER" id="PTHR43479:SF11">
    <property type="entry name" value="ACREF_ENVCD OPERON REPRESSOR-RELATED"/>
    <property type="match status" value="1"/>
</dbReference>
<dbReference type="RefSeq" id="WP_132027495.1">
    <property type="nucleotide sequence ID" value="NZ_CP068564.1"/>
</dbReference>
<dbReference type="Proteomes" id="UP000294567">
    <property type="component" value="Unassembled WGS sequence"/>
</dbReference>
<feature type="domain" description="HTH tetR-type" evidence="3">
    <location>
        <begin position="11"/>
        <end position="71"/>
    </location>
</feature>
<evidence type="ECO:0000313" key="4">
    <source>
        <dbReference type="EMBL" id="TCS89400.1"/>
    </source>
</evidence>
<dbReference type="GO" id="GO:0003677">
    <property type="term" value="F:DNA binding"/>
    <property type="evidence" value="ECO:0007669"/>
    <property type="project" value="UniProtKB-UniRule"/>
</dbReference>
<proteinExistence type="predicted"/>
<accession>A0A4R3KX49</accession>
<keyword evidence="5" id="KW-1185">Reference proteome</keyword>
<reference evidence="4 5" key="1">
    <citation type="submission" date="2019-03" db="EMBL/GenBank/DDBJ databases">
        <title>Genomic Encyclopedia of Type Strains, Phase IV (KMG-IV): sequencing the most valuable type-strain genomes for metagenomic binning, comparative biology and taxonomic classification.</title>
        <authorList>
            <person name="Goeker M."/>
        </authorList>
    </citation>
    <scope>NUCLEOTIDE SEQUENCE [LARGE SCALE GENOMIC DNA]</scope>
    <source>
        <strain evidence="4 5">DSM 26752</strain>
    </source>
</reference>
<evidence type="ECO:0000313" key="5">
    <source>
        <dbReference type="Proteomes" id="UP000294567"/>
    </source>
</evidence>
<dbReference type="PROSITE" id="PS50977">
    <property type="entry name" value="HTH_TETR_2"/>
    <property type="match status" value="1"/>
</dbReference>
<sequence>MPKQRFFNLPDSKKEKIIDTAYDMFIEMDYEDVTIRALAKAFDISIGSFYQYFHDKDDLYLYLMSTIEKKIYAAHEQKYGYFLMDPNVIPIEDICTQKEIEFNRTWYRAPVEVMMKFYFNEYSKDLNSNVMKELIELKNSGKLKDSVDIDFIFHIYATSMFNILMYFRENNITDENQKIDLKTKFYTDWFLRGILK</sequence>
<dbReference type="SUPFAM" id="SSF46689">
    <property type="entry name" value="Homeodomain-like"/>
    <property type="match status" value="1"/>
</dbReference>
<feature type="DNA-binding region" description="H-T-H motif" evidence="2">
    <location>
        <begin position="34"/>
        <end position="53"/>
    </location>
</feature>
<protein>
    <submittedName>
        <fullName evidence="4">TetR family transcriptional regulator</fullName>
    </submittedName>
</protein>
<name>A0A4R3KX49_9FIRM</name>
<comment type="caution">
    <text evidence="4">The sequence shown here is derived from an EMBL/GenBank/DDBJ whole genome shotgun (WGS) entry which is preliminary data.</text>
</comment>
<dbReference type="PANTHER" id="PTHR43479">
    <property type="entry name" value="ACREF/ENVCD OPERON REPRESSOR-RELATED"/>
    <property type="match status" value="1"/>
</dbReference>
<dbReference type="Gene3D" id="1.10.357.10">
    <property type="entry name" value="Tetracycline Repressor, domain 2"/>
    <property type="match status" value="1"/>
</dbReference>
<evidence type="ECO:0000256" key="2">
    <source>
        <dbReference type="PROSITE-ProRule" id="PRU00335"/>
    </source>
</evidence>
<dbReference type="InterPro" id="IPR050624">
    <property type="entry name" value="HTH-type_Tx_Regulator"/>
</dbReference>
<dbReference type="EMBL" id="SMAE01000006">
    <property type="protein sequence ID" value="TCS89400.1"/>
    <property type="molecule type" value="Genomic_DNA"/>
</dbReference>
<evidence type="ECO:0000256" key="1">
    <source>
        <dbReference type="ARBA" id="ARBA00023125"/>
    </source>
</evidence>